<dbReference type="GO" id="GO:0004252">
    <property type="term" value="F:serine-type endopeptidase activity"/>
    <property type="evidence" value="ECO:0007669"/>
    <property type="project" value="InterPro"/>
</dbReference>
<feature type="domain" description="Peptidase S1" evidence="3">
    <location>
        <begin position="66"/>
        <end position="117"/>
    </location>
</feature>
<dbReference type="AlphaFoldDB" id="A0A3B4B385"/>
<dbReference type="InterPro" id="IPR043504">
    <property type="entry name" value="Peptidase_S1_PA_chymotrypsin"/>
</dbReference>
<sequence>MYAIVIHTSSFFSLNFSFLILTAPVTPPTIYESDVPTPAPNKPDISAPSGSFSQCGQPQPGRTSRIYGGKKSLPGAHPWQVSLQIRPRYSSNPFSHICGGILLNSSQSSLTISHRVSSPISSYPWQVW</sequence>
<dbReference type="Pfam" id="PF00089">
    <property type="entry name" value="Trypsin"/>
    <property type="match status" value="1"/>
</dbReference>
<evidence type="ECO:0000313" key="4">
    <source>
        <dbReference type="Ensembl" id="ENSPMGP00000023465.1"/>
    </source>
</evidence>
<name>A0A3B4B385_9GOBI</name>
<protein>
    <recommendedName>
        <fullName evidence="3">Peptidase S1 domain-containing protein</fullName>
    </recommendedName>
</protein>
<dbReference type="InterPro" id="IPR001254">
    <property type="entry name" value="Trypsin_dom"/>
</dbReference>
<evidence type="ECO:0000256" key="2">
    <source>
        <dbReference type="SAM" id="SignalP"/>
    </source>
</evidence>
<dbReference type="STRING" id="409849.ENSPMGP00000023465"/>
<evidence type="ECO:0000259" key="3">
    <source>
        <dbReference type="Pfam" id="PF00089"/>
    </source>
</evidence>
<feature type="compositionally biased region" description="Polar residues" evidence="1">
    <location>
        <begin position="48"/>
        <end position="62"/>
    </location>
</feature>
<evidence type="ECO:0000256" key="1">
    <source>
        <dbReference type="SAM" id="MobiDB-lite"/>
    </source>
</evidence>
<keyword evidence="5" id="KW-1185">Reference proteome</keyword>
<dbReference type="Gene3D" id="2.40.10.10">
    <property type="entry name" value="Trypsin-like serine proteases"/>
    <property type="match status" value="1"/>
</dbReference>
<dbReference type="InterPro" id="IPR009003">
    <property type="entry name" value="Peptidase_S1_PA"/>
</dbReference>
<reference evidence="4" key="2">
    <citation type="submission" date="2025-09" db="UniProtKB">
        <authorList>
            <consortium name="Ensembl"/>
        </authorList>
    </citation>
    <scope>IDENTIFICATION</scope>
</reference>
<feature type="chain" id="PRO_5017483409" description="Peptidase S1 domain-containing protein" evidence="2">
    <location>
        <begin position="23"/>
        <end position="128"/>
    </location>
</feature>
<keyword evidence="2" id="KW-0732">Signal</keyword>
<dbReference type="GO" id="GO:0006508">
    <property type="term" value="P:proteolysis"/>
    <property type="evidence" value="ECO:0007669"/>
    <property type="project" value="InterPro"/>
</dbReference>
<feature type="region of interest" description="Disordered" evidence="1">
    <location>
        <begin position="31"/>
        <end position="72"/>
    </location>
</feature>
<reference evidence="4" key="1">
    <citation type="submission" date="2025-08" db="UniProtKB">
        <authorList>
            <consortium name="Ensembl"/>
        </authorList>
    </citation>
    <scope>IDENTIFICATION</scope>
</reference>
<accession>A0A3B4B385</accession>
<organism evidence="4 5">
    <name type="scientific">Periophthalmus magnuspinnatus</name>
    <dbReference type="NCBI Taxonomy" id="409849"/>
    <lineage>
        <taxon>Eukaryota</taxon>
        <taxon>Metazoa</taxon>
        <taxon>Chordata</taxon>
        <taxon>Craniata</taxon>
        <taxon>Vertebrata</taxon>
        <taxon>Euteleostomi</taxon>
        <taxon>Actinopterygii</taxon>
        <taxon>Neopterygii</taxon>
        <taxon>Teleostei</taxon>
        <taxon>Neoteleostei</taxon>
        <taxon>Acanthomorphata</taxon>
        <taxon>Gobiaria</taxon>
        <taxon>Gobiiformes</taxon>
        <taxon>Gobioidei</taxon>
        <taxon>Gobiidae</taxon>
        <taxon>Oxudercinae</taxon>
        <taxon>Periophthalmus</taxon>
    </lineage>
</organism>
<evidence type="ECO:0000313" key="5">
    <source>
        <dbReference type="Proteomes" id="UP000261520"/>
    </source>
</evidence>
<proteinExistence type="predicted"/>
<feature type="signal peptide" evidence="2">
    <location>
        <begin position="1"/>
        <end position="22"/>
    </location>
</feature>
<dbReference type="Proteomes" id="UP000261520">
    <property type="component" value="Unplaced"/>
</dbReference>
<dbReference type="Ensembl" id="ENSPMGT00000024998.1">
    <property type="protein sequence ID" value="ENSPMGP00000023465.1"/>
    <property type="gene ID" value="ENSPMGG00000018977.1"/>
</dbReference>
<dbReference type="SUPFAM" id="SSF50494">
    <property type="entry name" value="Trypsin-like serine proteases"/>
    <property type="match status" value="1"/>
</dbReference>